<evidence type="ECO:0000256" key="10">
    <source>
        <dbReference type="ARBA" id="ARBA00023004"/>
    </source>
</evidence>
<keyword evidence="10 14" id="KW-0408">Iron</keyword>
<dbReference type="SUPFAM" id="SSF140490">
    <property type="entry name" value="Nqo1C-terminal domain-like"/>
    <property type="match status" value="1"/>
</dbReference>
<comment type="function">
    <text evidence="14">NDH-1 shuttles electrons from NADH, via FMN and iron-sulfur (Fe-S) centers, to quinones in the respiratory chain.</text>
</comment>
<dbReference type="InterPro" id="IPR019575">
    <property type="entry name" value="Nuop51_4Fe4S-bd"/>
</dbReference>
<keyword evidence="7 14" id="KW-0874">Quinone</keyword>
<feature type="domain" description="NADH-ubiquinone oxidoreductase 51kDa subunit iron-sulphur binding" evidence="15">
    <location>
        <begin position="327"/>
        <end position="372"/>
    </location>
</feature>
<evidence type="ECO:0000256" key="1">
    <source>
        <dbReference type="ARBA" id="ARBA00001917"/>
    </source>
</evidence>
<dbReference type="PROSITE" id="PS00644">
    <property type="entry name" value="COMPLEX1_51K_1"/>
    <property type="match status" value="1"/>
</dbReference>
<dbReference type="FunFam" id="3.40.50.11540:FF:000001">
    <property type="entry name" value="NADH dehydrogenase [ubiquinone] flavoprotein 1, mitochondrial"/>
    <property type="match status" value="1"/>
</dbReference>
<dbReference type="Proteomes" id="UP000178082">
    <property type="component" value="Unassembled WGS sequence"/>
</dbReference>
<dbReference type="EC" id="7.1.1.-" evidence="14"/>
<dbReference type="Pfam" id="PF01512">
    <property type="entry name" value="Complex1_51K"/>
    <property type="match status" value="1"/>
</dbReference>
<keyword evidence="11 14" id="KW-0411">Iron-sulfur</keyword>
<dbReference type="PROSITE" id="PS00645">
    <property type="entry name" value="COMPLEX1_51K_2"/>
    <property type="match status" value="1"/>
</dbReference>
<protein>
    <recommendedName>
        <fullName evidence="14">NADH-quinone oxidoreductase subunit F</fullName>
        <ecNumber evidence="14">7.1.1.-</ecNumber>
    </recommendedName>
</protein>
<dbReference type="GO" id="GO:0010181">
    <property type="term" value="F:FMN binding"/>
    <property type="evidence" value="ECO:0007669"/>
    <property type="project" value="InterPro"/>
</dbReference>
<dbReference type="InterPro" id="IPR054765">
    <property type="entry name" value="SLBB_dom"/>
</dbReference>
<dbReference type="GO" id="GO:0045333">
    <property type="term" value="P:cellular respiration"/>
    <property type="evidence" value="ECO:0007669"/>
    <property type="project" value="TreeGrafter"/>
</dbReference>
<reference evidence="16 17" key="1">
    <citation type="journal article" date="2016" name="Nat. Commun.">
        <title>Thousands of microbial genomes shed light on interconnected biogeochemical processes in an aquifer system.</title>
        <authorList>
            <person name="Anantharaman K."/>
            <person name="Brown C.T."/>
            <person name="Hug L.A."/>
            <person name="Sharon I."/>
            <person name="Castelle C.J."/>
            <person name="Probst A.J."/>
            <person name="Thomas B.C."/>
            <person name="Singh A."/>
            <person name="Wilkins M.J."/>
            <person name="Karaoz U."/>
            <person name="Brodie E.L."/>
            <person name="Williams K.H."/>
            <person name="Hubbard S.S."/>
            <person name="Banfield J.F."/>
        </authorList>
    </citation>
    <scope>NUCLEOTIDE SEQUENCE [LARGE SCALE GENOMIC DNA]</scope>
</reference>
<evidence type="ECO:0000256" key="7">
    <source>
        <dbReference type="ARBA" id="ARBA00022719"/>
    </source>
</evidence>
<comment type="caution">
    <text evidence="16">The sequence shown here is derived from an EMBL/GenBank/DDBJ whole genome shotgun (WGS) entry which is preliminary data.</text>
</comment>
<comment type="cofactor">
    <cofactor evidence="1 14">
        <name>FMN</name>
        <dbReference type="ChEBI" id="CHEBI:58210"/>
    </cofactor>
</comment>
<dbReference type="SMART" id="SM00928">
    <property type="entry name" value="NADH_4Fe-4S"/>
    <property type="match status" value="1"/>
</dbReference>
<dbReference type="Gene3D" id="1.20.1440.230">
    <property type="entry name" value="NADH-ubiquinone oxidoreductase 51kDa subunit, iron-sulphur binding domain"/>
    <property type="match status" value="1"/>
</dbReference>
<evidence type="ECO:0000256" key="12">
    <source>
        <dbReference type="ARBA" id="ARBA00023027"/>
    </source>
</evidence>
<evidence type="ECO:0000256" key="2">
    <source>
        <dbReference type="ARBA" id="ARBA00001966"/>
    </source>
</evidence>
<dbReference type="InterPro" id="IPR001949">
    <property type="entry name" value="NADH-UbQ_OxRdtase_51kDa_CS"/>
</dbReference>
<evidence type="ECO:0000256" key="13">
    <source>
        <dbReference type="ARBA" id="ARBA00047712"/>
    </source>
</evidence>
<dbReference type="GO" id="GO:0003954">
    <property type="term" value="F:NADH dehydrogenase activity"/>
    <property type="evidence" value="ECO:0007669"/>
    <property type="project" value="TreeGrafter"/>
</dbReference>
<sequence>MMEKILLKNTEVPEQYQLETYMKSGGYQAIHKAFKMSPLELVEEVKKSGLRGRGGAGFPTGLKWSFLPKDTKSPIYLVCNADEGEPGTFKDRYLMEKDPHLFIEGIIISSFAIKAKQAFIYIRGEFVLSTTRLEKAIEEAIKAGYLGKNILGSGYDLEITVHRGAGAYVCGEETSLLESLEGKRGYPRLKPPFPALVGAFQSPTIINNVETISAVPWIVLNGGEAYAKIGTEKSKGTKLFSISGKVNRPGVYEVDLGFPLEKFIDEYAGGIKEGRKLKAVIPGGSSTPVLKASDIEGLNLDYEAVAKAGSMLGSGAIIVFDETDCMVKSISVLADFYAHESCGQCSPCREGTAWMARIIHRILDGKGKKSDVDMLLDICDNIMGKTVCPLGDAAAMPVESFVKRFRNEFEYHIREKRCNLS</sequence>
<dbReference type="GO" id="GO:0008137">
    <property type="term" value="F:NADH dehydrogenase (ubiquinone) activity"/>
    <property type="evidence" value="ECO:0007669"/>
    <property type="project" value="InterPro"/>
</dbReference>
<dbReference type="STRING" id="1817883.A3G31_11755"/>
<name>A0A1F7SG10_9BACT</name>
<dbReference type="PANTHER" id="PTHR11780:SF10">
    <property type="entry name" value="NADH DEHYDROGENASE [UBIQUINONE] FLAVOPROTEIN 1, MITOCHONDRIAL"/>
    <property type="match status" value="1"/>
</dbReference>
<dbReference type="InterPro" id="IPR050837">
    <property type="entry name" value="ComplexI_51kDa_subunit"/>
</dbReference>
<organism evidence="16 17">
    <name type="scientific">Candidatus Schekmanbacteria bacterium RIFCSPLOWO2_12_FULL_38_15</name>
    <dbReference type="NCBI Taxonomy" id="1817883"/>
    <lineage>
        <taxon>Bacteria</taxon>
        <taxon>Candidatus Schekmaniibacteriota</taxon>
    </lineage>
</organism>
<evidence type="ECO:0000256" key="6">
    <source>
        <dbReference type="ARBA" id="ARBA00022643"/>
    </source>
</evidence>
<keyword evidence="9" id="KW-1278">Translocase</keyword>
<dbReference type="EMBL" id="MGDI01000031">
    <property type="protein sequence ID" value="OGL52695.1"/>
    <property type="molecule type" value="Genomic_DNA"/>
</dbReference>
<accession>A0A1F7SG10</accession>
<dbReference type="Gene3D" id="3.10.20.600">
    <property type="match status" value="1"/>
</dbReference>
<proteinExistence type="inferred from homology"/>
<dbReference type="AlphaFoldDB" id="A0A1F7SG10"/>
<dbReference type="FunFam" id="3.10.20.600:FF:000003">
    <property type="entry name" value="NADH-quinone oxidoreductase subunit F"/>
    <property type="match status" value="1"/>
</dbReference>
<dbReference type="InterPro" id="IPR037207">
    <property type="entry name" value="Nuop51_4Fe4S-bd_sf"/>
</dbReference>
<evidence type="ECO:0000256" key="8">
    <source>
        <dbReference type="ARBA" id="ARBA00022723"/>
    </source>
</evidence>
<dbReference type="Pfam" id="PF10589">
    <property type="entry name" value="NADH_4Fe-4S"/>
    <property type="match status" value="1"/>
</dbReference>
<gene>
    <name evidence="16" type="ORF">A3G31_11755</name>
</gene>
<comment type="similarity">
    <text evidence="3 14">Belongs to the complex I 51 kDa subunit family.</text>
</comment>
<dbReference type="SUPFAM" id="SSF142019">
    <property type="entry name" value="Nqo1 FMN-binding domain-like"/>
    <property type="match status" value="1"/>
</dbReference>
<dbReference type="Gene3D" id="3.40.50.11540">
    <property type="entry name" value="NADH-ubiquinone oxidoreductase 51kDa subunit"/>
    <property type="match status" value="1"/>
</dbReference>
<keyword evidence="12 14" id="KW-0520">NAD</keyword>
<evidence type="ECO:0000259" key="15">
    <source>
        <dbReference type="SMART" id="SM00928"/>
    </source>
</evidence>
<dbReference type="GO" id="GO:0051287">
    <property type="term" value="F:NAD binding"/>
    <property type="evidence" value="ECO:0007669"/>
    <property type="project" value="UniProtKB-UniRule"/>
</dbReference>
<keyword evidence="5 14" id="KW-0285">Flavoprotein</keyword>
<dbReference type="NCBIfam" id="NF010120">
    <property type="entry name" value="PRK13596.1"/>
    <property type="match status" value="1"/>
</dbReference>
<dbReference type="InterPro" id="IPR037225">
    <property type="entry name" value="Nuo51_FMN-bd_sf"/>
</dbReference>
<keyword evidence="4 14" id="KW-0004">4Fe-4S</keyword>
<evidence type="ECO:0000256" key="4">
    <source>
        <dbReference type="ARBA" id="ARBA00022485"/>
    </source>
</evidence>
<keyword evidence="8 14" id="KW-0479">Metal-binding</keyword>
<evidence type="ECO:0000313" key="17">
    <source>
        <dbReference type="Proteomes" id="UP000178082"/>
    </source>
</evidence>
<dbReference type="GO" id="GO:0051539">
    <property type="term" value="F:4 iron, 4 sulfur cluster binding"/>
    <property type="evidence" value="ECO:0007669"/>
    <property type="project" value="UniProtKB-UniRule"/>
</dbReference>
<dbReference type="InterPro" id="IPR011538">
    <property type="entry name" value="Nuo51_FMN-bd"/>
</dbReference>
<evidence type="ECO:0000313" key="16">
    <source>
        <dbReference type="EMBL" id="OGL52695.1"/>
    </source>
</evidence>
<dbReference type="FunFam" id="1.20.1440.230:FF:000001">
    <property type="entry name" value="Mitochondrial NADH dehydrogenase flavoprotein 1"/>
    <property type="match status" value="1"/>
</dbReference>
<dbReference type="NCBIfam" id="TIGR01959">
    <property type="entry name" value="nuoF_fam"/>
    <property type="match status" value="1"/>
</dbReference>
<dbReference type="PANTHER" id="PTHR11780">
    <property type="entry name" value="NADH-UBIQUINONE OXIDOREDUCTASE FLAVOPROTEIN 1 NDUFV1"/>
    <property type="match status" value="1"/>
</dbReference>
<dbReference type="InterPro" id="IPR011537">
    <property type="entry name" value="NADH-UbQ_OxRdtase_suF"/>
</dbReference>
<comment type="catalytic activity">
    <reaction evidence="13 14">
        <text>a quinone + NADH + 5 H(+)(in) = a quinol + NAD(+) + 4 H(+)(out)</text>
        <dbReference type="Rhea" id="RHEA:57888"/>
        <dbReference type="ChEBI" id="CHEBI:15378"/>
        <dbReference type="ChEBI" id="CHEBI:24646"/>
        <dbReference type="ChEBI" id="CHEBI:57540"/>
        <dbReference type="ChEBI" id="CHEBI:57945"/>
        <dbReference type="ChEBI" id="CHEBI:132124"/>
    </reaction>
</comment>
<comment type="cofactor">
    <cofactor evidence="2 14">
        <name>[4Fe-4S] cluster</name>
        <dbReference type="ChEBI" id="CHEBI:49883"/>
    </cofactor>
</comment>
<dbReference type="Gene3D" id="6.10.250.1450">
    <property type="match status" value="1"/>
</dbReference>
<dbReference type="GO" id="GO:0046872">
    <property type="term" value="F:metal ion binding"/>
    <property type="evidence" value="ECO:0007669"/>
    <property type="project" value="UniProtKB-KW"/>
</dbReference>
<evidence type="ECO:0000256" key="3">
    <source>
        <dbReference type="ARBA" id="ARBA00007523"/>
    </source>
</evidence>
<evidence type="ECO:0000256" key="14">
    <source>
        <dbReference type="RuleBase" id="RU364066"/>
    </source>
</evidence>
<dbReference type="GO" id="GO:0048038">
    <property type="term" value="F:quinone binding"/>
    <property type="evidence" value="ECO:0007669"/>
    <property type="project" value="UniProtKB-KW"/>
</dbReference>
<evidence type="ECO:0000256" key="5">
    <source>
        <dbReference type="ARBA" id="ARBA00022630"/>
    </source>
</evidence>
<dbReference type="Pfam" id="PF22461">
    <property type="entry name" value="SLBB_2"/>
    <property type="match status" value="1"/>
</dbReference>
<evidence type="ECO:0000256" key="11">
    <source>
        <dbReference type="ARBA" id="ARBA00023014"/>
    </source>
</evidence>
<dbReference type="SUPFAM" id="SSF142984">
    <property type="entry name" value="Nqo1 middle domain-like"/>
    <property type="match status" value="1"/>
</dbReference>
<evidence type="ECO:0000256" key="9">
    <source>
        <dbReference type="ARBA" id="ARBA00022967"/>
    </source>
</evidence>
<keyword evidence="6 14" id="KW-0288">FMN</keyword>